<keyword evidence="2" id="KW-1185">Reference proteome</keyword>
<dbReference type="EMBL" id="ML213599">
    <property type="protein sequence ID" value="TFK39652.1"/>
    <property type="molecule type" value="Genomic_DNA"/>
</dbReference>
<organism evidence="1 2">
    <name type="scientific">Crucibulum laeve</name>
    <dbReference type="NCBI Taxonomy" id="68775"/>
    <lineage>
        <taxon>Eukaryota</taxon>
        <taxon>Fungi</taxon>
        <taxon>Dikarya</taxon>
        <taxon>Basidiomycota</taxon>
        <taxon>Agaricomycotina</taxon>
        <taxon>Agaricomycetes</taxon>
        <taxon>Agaricomycetidae</taxon>
        <taxon>Agaricales</taxon>
        <taxon>Agaricineae</taxon>
        <taxon>Nidulariaceae</taxon>
        <taxon>Crucibulum</taxon>
    </lineage>
</organism>
<evidence type="ECO:0000313" key="1">
    <source>
        <dbReference type="EMBL" id="TFK39652.1"/>
    </source>
</evidence>
<gene>
    <name evidence="1" type="ORF">BDQ12DRAFT_682159</name>
</gene>
<evidence type="ECO:0000313" key="2">
    <source>
        <dbReference type="Proteomes" id="UP000308652"/>
    </source>
</evidence>
<accession>A0A5C3M376</accession>
<reference evidence="1 2" key="1">
    <citation type="journal article" date="2019" name="Nat. Ecol. Evol.">
        <title>Megaphylogeny resolves global patterns of mushroom evolution.</title>
        <authorList>
            <person name="Varga T."/>
            <person name="Krizsan K."/>
            <person name="Foldi C."/>
            <person name="Dima B."/>
            <person name="Sanchez-Garcia M."/>
            <person name="Sanchez-Ramirez S."/>
            <person name="Szollosi G.J."/>
            <person name="Szarkandi J.G."/>
            <person name="Papp V."/>
            <person name="Albert L."/>
            <person name="Andreopoulos W."/>
            <person name="Angelini C."/>
            <person name="Antonin V."/>
            <person name="Barry K.W."/>
            <person name="Bougher N.L."/>
            <person name="Buchanan P."/>
            <person name="Buyck B."/>
            <person name="Bense V."/>
            <person name="Catcheside P."/>
            <person name="Chovatia M."/>
            <person name="Cooper J."/>
            <person name="Damon W."/>
            <person name="Desjardin D."/>
            <person name="Finy P."/>
            <person name="Geml J."/>
            <person name="Haridas S."/>
            <person name="Hughes K."/>
            <person name="Justo A."/>
            <person name="Karasinski D."/>
            <person name="Kautmanova I."/>
            <person name="Kiss B."/>
            <person name="Kocsube S."/>
            <person name="Kotiranta H."/>
            <person name="LaButti K.M."/>
            <person name="Lechner B.E."/>
            <person name="Liimatainen K."/>
            <person name="Lipzen A."/>
            <person name="Lukacs Z."/>
            <person name="Mihaltcheva S."/>
            <person name="Morgado L.N."/>
            <person name="Niskanen T."/>
            <person name="Noordeloos M.E."/>
            <person name="Ohm R.A."/>
            <person name="Ortiz-Santana B."/>
            <person name="Ovrebo C."/>
            <person name="Racz N."/>
            <person name="Riley R."/>
            <person name="Savchenko A."/>
            <person name="Shiryaev A."/>
            <person name="Soop K."/>
            <person name="Spirin V."/>
            <person name="Szebenyi C."/>
            <person name="Tomsovsky M."/>
            <person name="Tulloss R.E."/>
            <person name="Uehling J."/>
            <person name="Grigoriev I.V."/>
            <person name="Vagvolgyi C."/>
            <person name="Papp T."/>
            <person name="Martin F.M."/>
            <person name="Miettinen O."/>
            <person name="Hibbett D.S."/>
            <person name="Nagy L.G."/>
        </authorList>
    </citation>
    <scope>NUCLEOTIDE SEQUENCE [LARGE SCALE GENOMIC DNA]</scope>
    <source>
        <strain evidence="1 2">CBS 166.37</strain>
    </source>
</reference>
<name>A0A5C3M376_9AGAR</name>
<dbReference type="AlphaFoldDB" id="A0A5C3M376"/>
<sequence>MGDAKPLRLMDGKGNKGFDIWAWMLSSFHRVTHSILLVPSIFTDFPSYEPLGRFRPPPSTLRSATPNTNAHLNHTHPQYLFYFQHL</sequence>
<protein>
    <submittedName>
        <fullName evidence="1">Uncharacterized protein</fullName>
    </submittedName>
</protein>
<proteinExistence type="predicted"/>
<dbReference type="Proteomes" id="UP000308652">
    <property type="component" value="Unassembled WGS sequence"/>
</dbReference>